<dbReference type="Gene3D" id="3.40.630.40">
    <property type="entry name" value="Zn-dependent exopeptidases"/>
    <property type="match status" value="1"/>
</dbReference>
<dbReference type="PIRSF" id="PIRSF037846">
    <property type="entry name" value="Autolysin_YrvJ_prd"/>
    <property type="match status" value="1"/>
</dbReference>
<dbReference type="Gene3D" id="2.30.30.40">
    <property type="entry name" value="SH3 Domains"/>
    <property type="match status" value="4"/>
</dbReference>
<dbReference type="GO" id="GO:0030288">
    <property type="term" value="C:outer membrane-bounded periplasmic space"/>
    <property type="evidence" value="ECO:0007669"/>
    <property type="project" value="TreeGrafter"/>
</dbReference>
<proteinExistence type="predicted"/>
<dbReference type="Pfam" id="PF08239">
    <property type="entry name" value="SH3_3"/>
    <property type="match status" value="4"/>
</dbReference>
<evidence type="ECO:0000313" key="4">
    <source>
        <dbReference type="EMBL" id="MDQ0214595.1"/>
    </source>
</evidence>
<dbReference type="PANTHER" id="PTHR30404:SF7">
    <property type="entry name" value="CELL WALL AMIDASE LYTH-RELATED"/>
    <property type="match status" value="1"/>
</dbReference>
<evidence type="ECO:0000256" key="2">
    <source>
        <dbReference type="ARBA" id="ARBA00023316"/>
    </source>
</evidence>
<dbReference type="AlphaFoldDB" id="A0AAJ1T4D7"/>
<feature type="domain" description="SH3b" evidence="3">
    <location>
        <begin position="141"/>
        <end position="203"/>
    </location>
</feature>
<reference evidence="4" key="1">
    <citation type="submission" date="2023-07" db="EMBL/GenBank/DDBJ databases">
        <title>Genomic Encyclopedia of Type Strains, Phase IV (KMG-IV): sequencing the most valuable type-strain genomes for metagenomic binning, comparative biology and taxonomic classification.</title>
        <authorList>
            <person name="Goeker M."/>
        </authorList>
    </citation>
    <scope>NUCLEOTIDE SEQUENCE</scope>
    <source>
        <strain evidence="4">DSM 23947</strain>
    </source>
</reference>
<organism evidence="4 5">
    <name type="scientific">Oikeobacillus pervagus</name>
    <dbReference type="NCBI Taxonomy" id="1325931"/>
    <lineage>
        <taxon>Bacteria</taxon>
        <taxon>Bacillati</taxon>
        <taxon>Bacillota</taxon>
        <taxon>Bacilli</taxon>
        <taxon>Bacillales</taxon>
        <taxon>Bacillaceae</taxon>
        <taxon>Oikeobacillus</taxon>
    </lineage>
</organism>
<name>A0AAJ1T4D7_9BACI</name>
<accession>A0AAJ1T4D7</accession>
<dbReference type="PANTHER" id="PTHR30404">
    <property type="entry name" value="N-ACETYLMURAMOYL-L-ALANINE AMIDASE"/>
    <property type="match status" value="1"/>
</dbReference>
<dbReference type="EC" id="3.5.1.28" evidence="4"/>
<dbReference type="CDD" id="cd02696">
    <property type="entry name" value="MurNAc-LAA"/>
    <property type="match status" value="1"/>
</dbReference>
<dbReference type="InterPro" id="IPR050695">
    <property type="entry name" value="N-acetylmuramoyl_amidase_3"/>
</dbReference>
<feature type="domain" description="SH3b" evidence="3">
    <location>
        <begin position="65"/>
        <end position="127"/>
    </location>
</feature>
<feature type="domain" description="SH3b" evidence="3">
    <location>
        <begin position="212"/>
        <end position="274"/>
    </location>
</feature>
<evidence type="ECO:0000256" key="1">
    <source>
        <dbReference type="ARBA" id="ARBA00022801"/>
    </source>
</evidence>
<feature type="domain" description="SH3b" evidence="3">
    <location>
        <begin position="1"/>
        <end position="61"/>
    </location>
</feature>
<dbReference type="Proteomes" id="UP001237207">
    <property type="component" value="Unassembled WGS sequence"/>
</dbReference>
<dbReference type="SUPFAM" id="SSF53187">
    <property type="entry name" value="Zn-dependent exopeptidases"/>
    <property type="match status" value="1"/>
</dbReference>
<keyword evidence="5" id="KW-1185">Reference proteome</keyword>
<gene>
    <name evidence="4" type="ORF">J2S13_000991</name>
</gene>
<keyword evidence="1 4" id="KW-0378">Hydrolase</keyword>
<comment type="caution">
    <text evidence="4">The sequence shown here is derived from an EMBL/GenBank/DDBJ whole genome shotgun (WGS) entry which is preliminary data.</text>
</comment>
<protein>
    <submittedName>
        <fullName evidence="4">N-acetylmuramoyl-L-alanine amidase</fullName>
        <ecNumber evidence="4">3.5.1.28</ecNumber>
    </submittedName>
</protein>
<dbReference type="EMBL" id="JAUSUC010000008">
    <property type="protein sequence ID" value="MDQ0214595.1"/>
    <property type="molecule type" value="Genomic_DNA"/>
</dbReference>
<dbReference type="PROSITE" id="PS51781">
    <property type="entry name" value="SH3B"/>
    <property type="match status" value="4"/>
</dbReference>
<dbReference type="Pfam" id="PF01520">
    <property type="entry name" value="Amidase_3"/>
    <property type="match status" value="1"/>
</dbReference>
<dbReference type="SMART" id="SM00287">
    <property type="entry name" value="SH3b"/>
    <property type="match status" value="4"/>
</dbReference>
<dbReference type="GO" id="GO:0008745">
    <property type="term" value="F:N-acetylmuramoyl-L-alanine amidase activity"/>
    <property type="evidence" value="ECO:0007669"/>
    <property type="project" value="UniProtKB-EC"/>
</dbReference>
<evidence type="ECO:0000313" key="5">
    <source>
        <dbReference type="Proteomes" id="UP001237207"/>
    </source>
</evidence>
<dbReference type="SMART" id="SM00646">
    <property type="entry name" value="Ami_3"/>
    <property type="match status" value="1"/>
</dbReference>
<dbReference type="RefSeq" id="WP_307256581.1">
    <property type="nucleotide sequence ID" value="NZ_JAUSUC010000008.1"/>
</dbReference>
<dbReference type="InterPro" id="IPR017293">
    <property type="entry name" value="N-acetylmuramoyl-L-ala_amidase"/>
</dbReference>
<sequence>MLIVTTSKSNVREGPGLSFPIIGKVQKGELFSSTQMENKWYQIEHPSGKKGWIAGWLVEERNPNEKKGRITVDGLRLRNGPSETDGVLETLPKGIEVNILGQKREWLKVETPYGSGWIHQDYVNIEKKSSPKEIKLQKPPSKIGVIIGDQLNVREEPSLSSNIKNQLKIGDEVQILGLYNEWVRIKTEQESGWIHQSFVKFENNRKDSSTPQEEVVILYNGTKIREKATTKSSILAFVQQGDRYTVLSKEGDWFKISLPYQQEGYIASWVVSYKTVQKKKQARKGGLKGKTIILDPGHGGEDRGTTGVKGTFEKFLTLRTAEQLYQKLQKAGANVILTRDHDSNVSLPLRVAIAKIYDADAFISIHYDSIKDPTINGFTTYYYHNDDRELAKQIHKGLKQSISLSDRGVHFGNYHVLRQNPQPSILLELGFLSNKKEEQKIITNPYQEVTTNGIYNGLRSYFSK</sequence>
<dbReference type="InterPro" id="IPR003646">
    <property type="entry name" value="SH3-like_bac-type"/>
</dbReference>
<keyword evidence="2" id="KW-0961">Cell wall biogenesis/degradation</keyword>
<dbReference type="InterPro" id="IPR002508">
    <property type="entry name" value="MurNAc-LAA_cat"/>
</dbReference>
<dbReference type="GO" id="GO:0009253">
    <property type="term" value="P:peptidoglycan catabolic process"/>
    <property type="evidence" value="ECO:0007669"/>
    <property type="project" value="InterPro"/>
</dbReference>
<dbReference type="GO" id="GO:0071555">
    <property type="term" value="P:cell wall organization"/>
    <property type="evidence" value="ECO:0007669"/>
    <property type="project" value="UniProtKB-KW"/>
</dbReference>
<evidence type="ECO:0000259" key="3">
    <source>
        <dbReference type="PROSITE" id="PS51781"/>
    </source>
</evidence>